<evidence type="ECO:0000256" key="1">
    <source>
        <dbReference type="ARBA" id="ARBA00004613"/>
    </source>
</evidence>
<dbReference type="PANTHER" id="PTHR34823">
    <property type="entry name" value="GLCNAC-BINDING PROTEIN A"/>
    <property type="match status" value="1"/>
</dbReference>
<dbReference type="Pfam" id="PF03067">
    <property type="entry name" value="LPMO_10"/>
    <property type="match status" value="1"/>
</dbReference>
<dbReference type="HOGENOM" id="CLU_039396_2_0_6"/>
<dbReference type="InterPro" id="IPR004302">
    <property type="entry name" value="Cellulose/chitin-bd_N"/>
</dbReference>
<evidence type="ECO:0000313" key="9">
    <source>
        <dbReference type="Proteomes" id="UP000006201"/>
    </source>
</evidence>
<keyword evidence="9" id="KW-1185">Reference proteome</keyword>
<organism evidence="8 9">
    <name type="scientific">Pseudoalteromonas tunicata D2</name>
    <dbReference type="NCBI Taxonomy" id="87626"/>
    <lineage>
        <taxon>Bacteria</taxon>
        <taxon>Pseudomonadati</taxon>
        <taxon>Pseudomonadota</taxon>
        <taxon>Gammaproteobacteria</taxon>
        <taxon>Alteromonadales</taxon>
        <taxon>Pseudoalteromonadaceae</taxon>
        <taxon>Pseudoalteromonas</taxon>
    </lineage>
</organism>
<feature type="domain" description="N-acetylglucosamine binding protein A" evidence="7">
    <location>
        <begin position="206"/>
        <end position="304"/>
    </location>
</feature>
<dbReference type="AlphaFoldDB" id="A4C6Y6"/>
<dbReference type="CDD" id="cd21177">
    <property type="entry name" value="LPMO_AA10"/>
    <property type="match status" value="1"/>
</dbReference>
<evidence type="ECO:0000259" key="7">
    <source>
        <dbReference type="Pfam" id="PF18416"/>
    </source>
</evidence>
<evidence type="ECO:0000259" key="6">
    <source>
        <dbReference type="Pfam" id="PF03067"/>
    </source>
</evidence>
<dbReference type="Gene3D" id="3.30.70.2150">
    <property type="match status" value="1"/>
</dbReference>
<comment type="subcellular location">
    <subcellularLocation>
        <location evidence="1">Secreted</location>
    </subcellularLocation>
</comment>
<dbReference type="InterPro" id="IPR041029">
    <property type="entry name" value="GbpA_2"/>
</dbReference>
<keyword evidence="4 5" id="KW-0732">Signal</keyword>
<proteinExistence type="predicted"/>
<dbReference type="Gene3D" id="2.70.50.50">
    <property type="entry name" value="chitin-binding protein cbp21"/>
    <property type="match status" value="1"/>
</dbReference>
<feature type="chain" id="PRO_5002667205" evidence="5">
    <location>
        <begin position="29"/>
        <end position="489"/>
    </location>
</feature>
<keyword evidence="3" id="KW-0147">Chitin-binding</keyword>
<accession>A4C6Y6</accession>
<keyword evidence="2" id="KW-0964">Secreted</keyword>
<dbReference type="GO" id="GO:0005576">
    <property type="term" value="C:extracellular region"/>
    <property type="evidence" value="ECO:0007669"/>
    <property type="project" value="UniProtKB-SubCell"/>
</dbReference>
<reference evidence="8 9" key="1">
    <citation type="submission" date="2006-02" db="EMBL/GenBank/DDBJ databases">
        <authorList>
            <person name="Moran M.A."/>
            <person name="Kjelleberg S."/>
            <person name="Egan S."/>
            <person name="Saunders N."/>
            <person name="Thomas T."/>
            <person name="Ferriera S."/>
            <person name="Johnson J."/>
            <person name="Kravitz S."/>
            <person name="Halpern A."/>
            <person name="Remington K."/>
            <person name="Beeson K."/>
            <person name="Tran B."/>
            <person name="Rogers Y.-H."/>
            <person name="Friedman R."/>
            <person name="Venter J.C."/>
        </authorList>
    </citation>
    <scope>NUCLEOTIDE SEQUENCE [LARGE SCALE GENOMIC DNA]</scope>
    <source>
        <strain evidence="8 9">D2</strain>
    </source>
</reference>
<dbReference type="PANTHER" id="PTHR34823:SF1">
    <property type="entry name" value="CHITIN-BINDING TYPE-4 DOMAIN-CONTAINING PROTEIN"/>
    <property type="match status" value="1"/>
</dbReference>
<dbReference type="EMBL" id="AAOH01000002">
    <property type="protein sequence ID" value="EAR29740.1"/>
    <property type="molecule type" value="Genomic_DNA"/>
</dbReference>
<dbReference type="Gene3D" id="2.60.40.2550">
    <property type="match status" value="1"/>
</dbReference>
<dbReference type="OrthoDB" id="3675244at2"/>
<dbReference type="InterPro" id="IPR014756">
    <property type="entry name" value="Ig_E-set"/>
</dbReference>
<dbReference type="FunFam" id="2.70.50.50:FF:000001">
    <property type="entry name" value="Chitin-binding protein"/>
    <property type="match status" value="1"/>
</dbReference>
<dbReference type="InterPro" id="IPR051024">
    <property type="entry name" value="GlcNAc_Chitin_IntDeg"/>
</dbReference>
<sequence>MKKLNKLFLAMAPLATLVSLPFAQTAVAHGYISKPESRGYLCRLTQNTNCGNVVYEPQSLEGPDRFPESGPADGHIASAGHGAFSQLNAQTISRWTKRPIKAGPNEFTWTFTANHSTRDWRYFITKTTWDPNSPLTRDQFEAVPFCEYSGHYKQPPRQVTHLCNVPADRNGYHIVLGVWDVGDTGMSFYNVVDLMIDNGDTSNVYWQDVGDILSGRNLTVGSSVKTRVFGSDSKDLPSLQTVLEIDTEEAGLSGNWPLALAQKINESQSWLQAGQLDENNQIQPMAGRNEIFAQSNSGISSVELEFVQAPLPKPDFNVSGLSHNYEVNDNAVSFDFSVDISEKATITATLNKNYSSVLTKIFNVESGQSELSLDYPEAQAGHYNLVISYNAENGTTDQKTYHLNIVVADDGGDPDPIDPIEPPKTNADFVFPDSLSSYKAGTTVLQPKNGKIYQCKPWPYNGYCVQWSKGSNQYEPGVGLYWNMAWIEQ</sequence>
<dbReference type="STRING" id="87626.PTD2_13009"/>
<evidence type="ECO:0000313" key="8">
    <source>
        <dbReference type="EMBL" id="EAR29740.1"/>
    </source>
</evidence>
<dbReference type="eggNOG" id="COG3397">
    <property type="taxonomic scope" value="Bacteria"/>
</dbReference>
<dbReference type="RefSeq" id="WP_009837614.1">
    <property type="nucleotide sequence ID" value="NZ_AAOH01000002.1"/>
</dbReference>
<feature type="domain" description="Chitin-binding type-4" evidence="6">
    <location>
        <begin position="29"/>
        <end position="194"/>
    </location>
</feature>
<dbReference type="Proteomes" id="UP000006201">
    <property type="component" value="Unassembled WGS sequence"/>
</dbReference>
<comment type="caution">
    <text evidence="8">The sequence shown here is derived from an EMBL/GenBank/DDBJ whole genome shotgun (WGS) entry which is preliminary data.</text>
</comment>
<name>A4C6Y6_9GAMM</name>
<dbReference type="NCBIfam" id="NF009690">
    <property type="entry name" value="PRK13211.1"/>
    <property type="match status" value="1"/>
</dbReference>
<evidence type="ECO:0000256" key="3">
    <source>
        <dbReference type="ARBA" id="ARBA00022669"/>
    </source>
</evidence>
<evidence type="ECO:0000256" key="2">
    <source>
        <dbReference type="ARBA" id="ARBA00022525"/>
    </source>
</evidence>
<dbReference type="SUPFAM" id="SSF81296">
    <property type="entry name" value="E set domains"/>
    <property type="match status" value="1"/>
</dbReference>
<dbReference type="Pfam" id="PF18416">
    <property type="entry name" value="GbpA_2"/>
    <property type="match status" value="1"/>
</dbReference>
<feature type="signal peptide" evidence="5">
    <location>
        <begin position="1"/>
        <end position="28"/>
    </location>
</feature>
<protein>
    <submittedName>
        <fullName evidence="8">Chitin-binding protein, putative</fullName>
    </submittedName>
</protein>
<dbReference type="GO" id="GO:0008061">
    <property type="term" value="F:chitin binding"/>
    <property type="evidence" value="ECO:0007669"/>
    <property type="project" value="UniProtKB-KW"/>
</dbReference>
<evidence type="ECO:0000256" key="4">
    <source>
        <dbReference type="ARBA" id="ARBA00022729"/>
    </source>
</evidence>
<gene>
    <name evidence="8" type="ORF">PTD2_13009</name>
</gene>
<evidence type="ECO:0000256" key="5">
    <source>
        <dbReference type="SAM" id="SignalP"/>
    </source>
</evidence>